<accession>A0A8C3BWR4</accession>
<dbReference type="Pfam" id="PF03820">
    <property type="entry name" value="SFXNs"/>
    <property type="match status" value="1"/>
</dbReference>
<evidence type="ECO:0000256" key="1">
    <source>
        <dbReference type="ARBA" id="ARBA00004225"/>
    </source>
</evidence>
<evidence type="ECO:0000256" key="3">
    <source>
        <dbReference type="ARBA" id="ARBA00022448"/>
    </source>
</evidence>
<dbReference type="Proteomes" id="UP000694556">
    <property type="component" value="Chromosome 4"/>
</dbReference>
<feature type="chain" id="PRO_5034373080" evidence="10">
    <location>
        <begin position="32"/>
        <end position="460"/>
    </location>
</feature>
<evidence type="ECO:0000256" key="6">
    <source>
        <dbReference type="ARBA" id="ARBA00022989"/>
    </source>
</evidence>
<evidence type="ECO:0000256" key="10">
    <source>
        <dbReference type="SAM" id="SignalP"/>
    </source>
</evidence>
<name>A0A8C3BWR4_CAIMO</name>
<feature type="signal peptide" evidence="10">
    <location>
        <begin position="1"/>
        <end position="31"/>
    </location>
</feature>
<dbReference type="PANTHER" id="PTHR11153:SF17">
    <property type="entry name" value="SIDEROFLEXIN-5"/>
    <property type="match status" value="1"/>
</dbReference>
<keyword evidence="7" id="KW-0496">Mitochondrion</keyword>
<keyword evidence="3" id="KW-0813">Transport</keyword>
<keyword evidence="4 9" id="KW-0812">Transmembrane</keyword>
<dbReference type="GO" id="GO:1990542">
    <property type="term" value="P:mitochondrial transmembrane transport"/>
    <property type="evidence" value="ECO:0007669"/>
    <property type="project" value="TreeGrafter"/>
</dbReference>
<evidence type="ECO:0000256" key="8">
    <source>
        <dbReference type="ARBA" id="ARBA00023136"/>
    </source>
</evidence>
<organism evidence="11 12">
    <name type="scientific">Cairina moschata</name>
    <name type="common">Muscovy duck</name>
    <dbReference type="NCBI Taxonomy" id="8855"/>
    <lineage>
        <taxon>Eukaryota</taxon>
        <taxon>Metazoa</taxon>
        <taxon>Chordata</taxon>
        <taxon>Craniata</taxon>
        <taxon>Vertebrata</taxon>
        <taxon>Euteleostomi</taxon>
        <taxon>Archelosauria</taxon>
        <taxon>Archosauria</taxon>
        <taxon>Dinosauria</taxon>
        <taxon>Saurischia</taxon>
        <taxon>Theropoda</taxon>
        <taxon>Coelurosauria</taxon>
        <taxon>Aves</taxon>
        <taxon>Neognathae</taxon>
        <taxon>Galloanserae</taxon>
        <taxon>Anseriformes</taxon>
        <taxon>Anatidae</taxon>
        <taxon>Anatinae</taxon>
        <taxon>Cairina</taxon>
    </lineage>
</organism>
<evidence type="ECO:0000313" key="11">
    <source>
        <dbReference type="Ensembl" id="ENSCMMP00000011526.1"/>
    </source>
</evidence>
<reference evidence="11" key="3">
    <citation type="submission" date="2025-09" db="UniProtKB">
        <authorList>
            <consortium name="Ensembl"/>
        </authorList>
    </citation>
    <scope>IDENTIFICATION</scope>
</reference>
<dbReference type="NCBIfam" id="TIGR00798">
    <property type="entry name" value="mtc"/>
    <property type="match status" value="1"/>
</dbReference>
<comment type="similarity">
    <text evidence="2">Belongs to the sideroflexin family.</text>
</comment>
<keyword evidence="5" id="KW-0029">Amino-acid transport</keyword>
<dbReference type="PANTHER" id="PTHR11153">
    <property type="entry name" value="SIDEROFLEXIN"/>
    <property type="match status" value="1"/>
</dbReference>
<comment type="subcellular location">
    <subcellularLocation>
        <location evidence="1">Mitochondrion membrane</location>
        <topology evidence="1">Multi-pass membrane protein</topology>
    </subcellularLocation>
</comment>
<proteinExistence type="inferred from homology"/>
<feature type="transmembrane region" description="Helical" evidence="9">
    <location>
        <begin position="254"/>
        <end position="271"/>
    </location>
</feature>
<dbReference type="GO" id="GO:0015137">
    <property type="term" value="F:citrate transmembrane transporter activity"/>
    <property type="evidence" value="ECO:0007669"/>
    <property type="project" value="TreeGrafter"/>
</dbReference>
<feature type="transmembrane region" description="Helical" evidence="9">
    <location>
        <begin position="283"/>
        <end position="307"/>
    </location>
</feature>
<reference evidence="11" key="1">
    <citation type="submission" date="2018-09" db="EMBL/GenBank/DDBJ databases">
        <title>Common duck and Muscovy duck high density SNP chip.</title>
        <authorList>
            <person name="Vignal A."/>
            <person name="Thebault N."/>
            <person name="Warren W.C."/>
        </authorList>
    </citation>
    <scope>NUCLEOTIDE SEQUENCE [LARGE SCALE GENOMIC DNA]</scope>
</reference>
<dbReference type="GO" id="GO:0005743">
    <property type="term" value="C:mitochondrial inner membrane"/>
    <property type="evidence" value="ECO:0007669"/>
    <property type="project" value="TreeGrafter"/>
</dbReference>
<protein>
    <submittedName>
        <fullName evidence="11">Sideroflexin 5</fullName>
    </submittedName>
</protein>
<dbReference type="Ensembl" id="ENSCMMT00000012688.1">
    <property type="protein sequence ID" value="ENSCMMP00000011526.1"/>
    <property type="gene ID" value="ENSCMMG00000007305.1"/>
</dbReference>
<dbReference type="AlphaFoldDB" id="A0A8C3BWR4"/>
<evidence type="ECO:0000256" key="7">
    <source>
        <dbReference type="ARBA" id="ARBA00023128"/>
    </source>
</evidence>
<feature type="transmembrane region" description="Helical" evidence="9">
    <location>
        <begin position="194"/>
        <end position="215"/>
    </location>
</feature>
<sequence length="460" mass="50599">MAGTHPQRRPGTCFPFSHLLLCSSLVFPALQTSFYGRFRHFLDIIDPRTLFVTESRLKEAVQLLEDYKHGTLPPGVTNKELWAAQKIKQAIIHPDTNETIFMPFRMSGYIPFGTPIVVGLLLPNQTLASTVFWQWLNQSHNACVNYANRNATKPSPTSKFIQGYLGAVISAVSIAVGLNVLVQRANKFTPATRLLIQRFVPFPAVASANICNVVLMRHTELEEGIDVLDSNGNIVGSSRIAAKHALLETALTRVVLPMPILVLPPIIMSILEKTSLLRSRPRMILPVQSLVCLAAFGLALPLAISLFPQMSEVSTCLVPAKASFALWIMVSRLQITFGEVGCCLFHLTSHCPGDGCVGPSCWRMLQHRLTARGCAPNSTSGWVVWWDVLSKRNPHSTQQNPHSTHLSKTRGSNVCSSFPSHLLYPSTVICFSCTEDIWTAKRSKHQGAVGQAGWSILGSV</sequence>
<reference evidence="11" key="2">
    <citation type="submission" date="2025-08" db="UniProtKB">
        <authorList>
            <consortium name="Ensembl"/>
        </authorList>
    </citation>
    <scope>IDENTIFICATION</scope>
</reference>
<keyword evidence="10" id="KW-0732">Signal</keyword>
<keyword evidence="6 9" id="KW-1133">Transmembrane helix</keyword>
<keyword evidence="12" id="KW-1185">Reference proteome</keyword>
<dbReference type="GO" id="GO:0015075">
    <property type="term" value="F:monoatomic ion transmembrane transporter activity"/>
    <property type="evidence" value="ECO:0007669"/>
    <property type="project" value="InterPro"/>
</dbReference>
<evidence type="ECO:0000256" key="2">
    <source>
        <dbReference type="ARBA" id="ARBA00005974"/>
    </source>
</evidence>
<feature type="transmembrane region" description="Helical" evidence="9">
    <location>
        <begin position="163"/>
        <end position="182"/>
    </location>
</feature>
<evidence type="ECO:0000256" key="4">
    <source>
        <dbReference type="ARBA" id="ARBA00022692"/>
    </source>
</evidence>
<keyword evidence="8 9" id="KW-0472">Membrane</keyword>
<evidence type="ECO:0000256" key="5">
    <source>
        <dbReference type="ARBA" id="ARBA00022970"/>
    </source>
</evidence>
<dbReference type="GO" id="GO:0006865">
    <property type="term" value="P:amino acid transport"/>
    <property type="evidence" value="ECO:0007669"/>
    <property type="project" value="UniProtKB-KW"/>
</dbReference>
<evidence type="ECO:0000313" key="12">
    <source>
        <dbReference type="Proteomes" id="UP000694556"/>
    </source>
</evidence>
<evidence type="ECO:0000256" key="9">
    <source>
        <dbReference type="SAM" id="Phobius"/>
    </source>
</evidence>
<dbReference type="InterPro" id="IPR004686">
    <property type="entry name" value="Mtc"/>
</dbReference>